<dbReference type="PANTHER" id="PTHR21301:SF11">
    <property type="entry name" value="GIY-YIG DOMAIN-CONTAINING PROTEIN"/>
    <property type="match status" value="1"/>
</dbReference>
<dbReference type="CDD" id="cd00304">
    <property type="entry name" value="RT_like"/>
    <property type="match status" value="1"/>
</dbReference>
<dbReference type="SUPFAM" id="SSF56672">
    <property type="entry name" value="DNA/RNA polymerases"/>
    <property type="match status" value="1"/>
</dbReference>
<organism evidence="2 3">
    <name type="scientific">Pyrocoelia pectoralis</name>
    <dbReference type="NCBI Taxonomy" id="417401"/>
    <lineage>
        <taxon>Eukaryota</taxon>
        <taxon>Metazoa</taxon>
        <taxon>Ecdysozoa</taxon>
        <taxon>Arthropoda</taxon>
        <taxon>Hexapoda</taxon>
        <taxon>Insecta</taxon>
        <taxon>Pterygota</taxon>
        <taxon>Neoptera</taxon>
        <taxon>Endopterygota</taxon>
        <taxon>Coleoptera</taxon>
        <taxon>Polyphaga</taxon>
        <taxon>Elateriformia</taxon>
        <taxon>Elateroidea</taxon>
        <taxon>Lampyridae</taxon>
        <taxon>Lampyrinae</taxon>
        <taxon>Pyrocoelia</taxon>
    </lineage>
</organism>
<dbReference type="EMBL" id="JAVRBK010000007">
    <property type="protein sequence ID" value="KAK5641689.1"/>
    <property type="molecule type" value="Genomic_DNA"/>
</dbReference>
<gene>
    <name evidence="2" type="ORF">RI129_010236</name>
</gene>
<dbReference type="PROSITE" id="PS50878">
    <property type="entry name" value="RT_POL"/>
    <property type="match status" value="1"/>
</dbReference>
<feature type="domain" description="Reverse transcriptase" evidence="1">
    <location>
        <begin position="25"/>
        <end position="256"/>
    </location>
</feature>
<evidence type="ECO:0000313" key="3">
    <source>
        <dbReference type="Proteomes" id="UP001329430"/>
    </source>
</evidence>
<dbReference type="AlphaFoldDB" id="A0AAN7VE45"/>
<dbReference type="Pfam" id="PF26215">
    <property type="entry name" value="HTH_animal"/>
    <property type="match status" value="1"/>
</dbReference>
<dbReference type="Pfam" id="PF00078">
    <property type="entry name" value="RVT_1"/>
    <property type="match status" value="1"/>
</dbReference>
<sequence>MEDYNMKLQQLLDPQIYKILPKDPTNKFLLKTKNLIKYSSIPDTIKPNVPLRPIVSTIGSPTYGLSKYLTRLLQPHIGQTTHHIKNSDHFIERMKNFKLEEEDILVSFDVISLFTKVPLMETLKYIKEIFPKDVSILFHHCLTTTYFQWNKQFFEQVDGVAMGNPLSPVIANFYMEKFESIALESAVLKPKIWYRYVDDTFVIWNHGLDSLHFFLKHLNNIHPNIQFTMECEINGRLPFLDILISKTDSLNLSFSVYRKPTHTDRYLNKLSNHHPCQKIGVIKTLFDRAKKKVSDPTHLDEELQHLRMSLQANGYSLLEINKVFSSKPKQLREKLPHLGMVFLPYIGGVTDKIGRILEKNNIKTIFIPTKKISEFLRSPKDPLDPLTASGVYKILCSCGLVYIGTTKRSFLTRRKEHMRFCRLNQPEKSAIAEHALNNLSHDVLFHDMKILSRTSNFYVRLQREAIEIYKHPNNINRQFDNICLNKTWHLVLKNVRVIDNNI</sequence>
<dbReference type="InterPro" id="IPR058912">
    <property type="entry name" value="HTH_animal"/>
</dbReference>
<name>A0AAN7VE45_9COLE</name>
<accession>A0AAN7VE45</accession>
<dbReference type="InterPro" id="IPR000477">
    <property type="entry name" value="RT_dom"/>
</dbReference>
<keyword evidence="3" id="KW-1185">Reference proteome</keyword>
<dbReference type="GO" id="GO:0071897">
    <property type="term" value="P:DNA biosynthetic process"/>
    <property type="evidence" value="ECO:0007669"/>
    <property type="project" value="UniProtKB-ARBA"/>
</dbReference>
<dbReference type="Proteomes" id="UP001329430">
    <property type="component" value="Chromosome 7"/>
</dbReference>
<comment type="caution">
    <text evidence="2">The sequence shown here is derived from an EMBL/GenBank/DDBJ whole genome shotgun (WGS) entry which is preliminary data.</text>
</comment>
<protein>
    <recommendedName>
        <fullName evidence="1">Reverse transcriptase domain-containing protein</fullName>
    </recommendedName>
</protein>
<dbReference type="InterPro" id="IPR043502">
    <property type="entry name" value="DNA/RNA_pol_sf"/>
</dbReference>
<evidence type="ECO:0000259" key="1">
    <source>
        <dbReference type="PROSITE" id="PS50878"/>
    </source>
</evidence>
<evidence type="ECO:0000313" key="2">
    <source>
        <dbReference type="EMBL" id="KAK5641689.1"/>
    </source>
</evidence>
<reference evidence="2 3" key="1">
    <citation type="journal article" date="2024" name="Insects">
        <title>An Improved Chromosome-Level Genome Assembly of the Firefly Pyrocoelia pectoralis.</title>
        <authorList>
            <person name="Fu X."/>
            <person name="Meyer-Rochow V.B."/>
            <person name="Ballantyne L."/>
            <person name="Zhu X."/>
        </authorList>
    </citation>
    <scope>NUCLEOTIDE SEQUENCE [LARGE SCALE GENOMIC DNA]</scope>
    <source>
        <strain evidence="2">XCY_ONT2</strain>
    </source>
</reference>
<proteinExistence type="predicted"/>
<dbReference type="PANTHER" id="PTHR21301">
    <property type="entry name" value="REVERSE TRANSCRIPTASE"/>
    <property type="match status" value="1"/>
</dbReference>